<proteinExistence type="predicted"/>
<keyword evidence="9" id="KW-1185">Reference proteome</keyword>
<keyword evidence="3" id="KW-0560">Oxidoreductase</keyword>
<keyword evidence="6" id="KW-0732">Signal</keyword>
<gene>
    <name evidence="8" type="ORF">J7I43_18740</name>
</gene>
<dbReference type="Gene3D" id="3.50.50.60">
    <property type="entry name" value="FAD/NAD(P)-binding domain"/>
    <property type="match status" value="1"/>
</dbReference>
<evidence type="ECO:0000256" key="2">
    <source>
        <dbReference type="ARBA" id="ARBA00022723"/>
    </source>
</evidence>
<dbReference type="SUPFAM" id="SSF51905">
    <property type="entry name" value="FAD/NAD(P)-binding domain"/>
    <property type="match status" value="1"/>
</dbReference>
<organism evidence="8 9">
    <name type="scientific">Chitinophaga chungangae</name>
    <dbReference type="NCBI Taxonomy" id="2821488"/>
    <lineage>
        <taxon>Bacteria</taxon>
        <taxon>Pseudomonadati</taxon>
        <taxon>Bacteroidota</taxon>
        <taxon>Chitinophagia</taxon>
        <taxon>Chitinophagales</taxon>
        <taxon>Chitinophagaceae</taxon>
        <taxon>Chitinophaga</taxon>
    </lineage>
</organism>
<evidence type="ECO:0000256" key="5">
    <source>
        <dbReference type="ARBA" id="ARBA00023014"/>
    </source>
</evidence>
<dbReference type="InterPro" id="IPR039650">
    <property type="entry name" value="HdrA-like"/>
</dbReference>
<dbReference type="RefSeq" id="WP_209147390.1">
    <property type="nucleotide sequence ID" value="NZ_JAGHKP010000003.1"/>
</dbReference>
<keyword evidence="5" id="KW-0411">Iron-sulfur</keyword>
<feature type="signal peptide" evidence="6">
    <location>
        <begin position="1"/>
        <end position="21"/>
    </location>
</feature>
<protein>
    <submittedName>
        <fullName evidence="8">FAD-dependent oxidoreductase</fullName>
    </submittedName>
</protein>
<keyword evidence="2" id="KW-0479">Metal-binding</keyword>
<evidence type="ECO:0000256" key="3">
    <source>
        <dbReference type="ARBA" id="ARBA00023002"/>
    </source>
</evidence>
<evidence type="ECO:0000313" key="8">
    <source>
        <dbReference type="EMBL" id="MBO9154271.1"/>
    </source>
</evidence>
<comment type="caution">
    <text evidence="8">The sequence shown here is derived from an EMBL/GenBank/DDBJ whole genome shotgun (WGS) entry which is preliminary data.</text>
</comment>
<dbReference type="PANTHER" id="PTHR43498">
    <property type="entry name" value="FERREDOXIN:COB-COM HETERODISULFIDE REDUCTASE SUBUNIT A"/>
    <property type="match status" value="1"/>
</dbReference>
<evidence type="ECO:0000256" key="1">
    <source>
        <dbReference type="ARBA" id="ARBA00022485"/>
    </source>
</evidence>
<dbReference type="InterPro" id="IPR033803">
    <property type="entry name" value="CBD-like_Golvesin-Xly"/>
</dbReference>
<evidence type="ECO:0000256" key="6">
    <source>
        <dbReference type="SAM" id="SignalP"/>
    </source>
</evidence>
<name>A0ABS3YHV8_9BACT</name>
<sequence>MKTSNIISVILLSFCLQTATAQHKVDVCVFGGSSAGVIAAYTAKKAGRSVLLVEPGKYLGGLTTGGLGYTDIGNKYAIRGLSLEFYRQMGRHYGKFEQWVFEPHVADSIYKDYVKKGGFEVLFNHRLSGASKENGAIREIQLSSGGATVTVAAKMFIDCTYEGDLMAKAGVSYTVGREGNEVYNETWNGVQLLDGHQFPDGIDPYKVPGDPSSGLLWGISPAPLGPKGSGNKMVQAYNYRICLTSDPANMIPITQPDNYDPSRYELLVRLMKAWPERTRLNDYFIWSGMPNKKTDINNRNGFSTDMIGMNYDYPEASYEQRETIVQQHIDYTKGLLYFCSSDPRVPAAMREEIKKWGYPKDEYVNNGHWSPQLYVREARRMIGAYVMTQANCTGKEVVPDGIGMAAYTMDSHNTQRIVVRKNGKDMVKNEGNVEVHGFPPYPVSYRALIPKENECSNLLVPVCLSASHIAYGSIRMEPVFMALAQASAVAADLAIDKNIPVQKVDAAQVSNRLAENPLADGRLGDILVDNAAADVKKEGEWKTVKGHGSYGPDMLTAEKDAKVTFAPAVRKKGRYAIYMYYPRLKNNAAVTNVKVTSGKHEELVTVKAEDVKVVGQTSGEWVKLGTFDIRKGNSTYVEISAANNTEGVVVADAVIFVPEKR</sequence>
<accession>A0ABS3YHV8</accession>
<dbReference type="Proteomes" id="UP000679126">
    <property type="component" value="Unassembled WGS sequence"/>
</dbReference>
<keyword evidence="4" id="KW-0408">Iron</keyword>
<dbReference type="Pfam" id="PF25275">
    <property type="entry name" value="Golvesin_C"/>
    <property type="match status" value="1"/>
</dbReference>
<reference evidence="9" key="1">
    <citation type="submission" date="2021-03" db="EMBL/GenBank/DDBJ databases">
        <title>Assistant Professor.</title>
        <authorList>
            <person name="Huq M.A."/>
        </authorList>
    </citation>
    <scope>NUCLEOTIDE SEQUENCE [LARGE SCALE GENOMIC DNA]</scope>
    <source>
        <strain evidence="9">MAH-28</strain>
    </source>
</reference>
<evidence type="ECO:0000259" key="7">
    <source>
        <dbReference type="Pfam" id="PF25275"/>
    </source>
</evidence>
<dbReference type="EMBL" id="JAGHKP010000003">
    <property type="protein sequence ID" value="MBO9154271.1"/>
    <property type="molecule type" value="Genomic_DNA"/>
</dbReference>
<keyword evidence="1" id="KW-0004">4Fe-4S</keyword>
<dbReference type="InterPro" id="IPR036188">
    <property type="entry name" value="FAD/NAD-bd_sf"/>
</dbReference>
<dbReference type="Pfam" id="PF12831">
    <property type="entry name" value="FAD_oxidored"/>
    <property type="match status" value="1"/>
</dbReference>
<dbReference type="PANTHER" id="PTHR43498:SF1">
    <property type="entry name" value="COB--COM HETERODISULFIDE REDUCTASE IRON-SULFUR SUBUNIT A"/>
    <property type="match status" value="1"/>
</dbReference>
<evidence type="ECO:0000313" key="9">
    <source>
        <dbReference type="Proteomes" id="UP000679126"/>
    </source>
</evidence>
<evidence type="ECO:0000256" key="4">
    <source>
        <dbReference type="ARBA" id="ARBA00023004"/>
    </source>
</evidence>
<feature type="chain" id="PRO_5046346523" evidence="6">
    <location>
        <begin position="22"/>
        <end position="661"/>
    </location>
</feature>
<feature type="domain" description="Golvesin/Xly CBD-like" evidence="7">
    <location>
        <begin position="526"/>
        <end position="657"/>
    </location>
</feature>